<organism evidence="1 2">
    <name type="scientific">Nocardia higoensis</name>
    <dbReference type="NCBI Taxonomy" id="228599"/>
    <lineage>
        <taxon>Bacteria</taxon>
        <taxon>Bacillati</taxon>
        <taxon>Actinomycetota</taxon>
        <taxon>Actinomycetes</taxon>
        <taxon>Mycobacteriales</taxon>
        <taxon>Nocardiaceae</taxon>
        <taxon>Nocardia</taxon>
    </lineage>
</organism>
<accession>A0ABS0D561</accession>
<dbReference type="EMBL" id="JADLQN010000001">
    <property type="protein sequence ID" value="MBF6353614.1"/>
    <property type="molecule type" value="Genomic_DNA"/>
</dbReference>
<dbReference type="Proteomes" id="UP000707731">
    <property type="component" value="Unassembled WGS sequence"/>
</dbReference>
<protein>
    <submittedName>
        <fullName evidence="1">Uncharacterized protein</fullName>
    </submittedName>
</protein>
<gene>
    <name evidence="1" type="ORF">IU449_03455</name>
</gene>
<comment type="caution">
    <text evidence="1">The sequence shown here is derived from an EMBL/GenBank/DDBJ whole genome shotgun (WGS) entry which is preliminary data.</text>
</comment>
<evidence type="ECO:0000313" key="2">
    <source>
        <dbReference type="Proteomes" id="UP000707731"/>
    </source>
</evidence>
<keyword evidence="2" id="KW-1185">Reference proteome</keyword>
<dbReference type="RefSeq" id="WP_195000497.1">
    <property type="nucleotide sequence ID" value="NZ_JADLQN010000001.1"/>
</dbReference>
<evidence type="ECO:0000313" key="1">
    <source>
        <dbReference type="EMBL" id="MBF6353614.1"/>
    </source>
</evidence>
<reference evidence="1 2" key="1">
    <citation type="submission" date="2020-10" db="EMBL/GenBank/DDBJ databases">
        <title>Identification of Nocardia species via Next-generation sequencing and recognition of intraspecies genetic diversity.</title>
        <authorList>
            <person name="Li P."/>
            <person name="Li P."/>
            <person name="Lu B."/>
        </authorList>
    </citation>
    <scope>NUCLEOTIDE SEQUENCE [LARGE SCALE GENOMIC DNA]</scope>
    <source>
        <strain evidence="1 2">BJ06-0143</strain>
    </source>
</reference>
<sequence>MARRYFQLALHCAEQADDWGIRANVLSDMARQAIYVDHPDDGPSLIELAQVRQDRQTPTVRAMLSTVHARTLAKVGRGDDSYRA</sequence>
<name>A0ABS0D561_9NOCA</name>
<proteinExistence type="predicted"/>